<dbReference type="GO" id="GO:0007094">
    <property type="term" value="P:mitotic spindle assembly checkpoint signaling"/>
    <property type="evidence" value="ECO:0007669"/>
    <property type="project" value="InterPro"/>
</dbReference>
<feature type="domain" description="BUB1 N-terminal" evidence="1">
    <location>
        <begin position="49"/>
        <end position="206"/>
    </location>
</feature>
<dbReference type="GO" id="GO:0005634">
    <property type="term" value="C:nucleus"/>
    <property type="evidence" value="ECO:0007669"/>
    <property type="project" value="TreeGrafter"/>
</dbReference>
<dbReference type="FunFam" id="1.25.40.430:FF:000003">
    <property type="entry name" value="Checkpoint serine/threonine-protein kinase BUB1"/>
    <property type="match status" value="1"/>
</dbReference>
<evidence type="ECO:0000313" key="3">
    <source>
        <dbReference type="Proteomes" id="UP000326759"/>
    </source>
</evidence>
<gene>
    <name evidence="2" type="primary">BUB1B</name>
    <name evidence="2" type="ORF">Anas_08927</name>
</gene>
<name>A0A5N5TJG2_9CRUS</name>
<dbReference type="GO" id="GO:0032991">
    <property type="term" value="C:protein-containing complex"/>
    <property type="evidence" value="ECO:0007669"/>
    <property type="project" value="UniProtKB-ARBA"/>
</dbReference>
<accession>A0A5N5TJG2</accession>
<dbReference type="PANTHER" id="PTHR14030">
    <property type="entry name" value="MITOTIC CHECKPOINT SERINE/THREONINE-PROTEIN KINASE BUB1"/>
    <property type="match status" value="1"/>
</dbReference>
<organism evidence="2 3">
    <name type="scientific">Armadillidium nasatum</name>
    <dbReference type="NCBI Taxonomy" id="96803"/>
    <lineage>
        <taxon>Eukaryota</taxon>
        <taxon>Metazoa</taxon>
        <taxon>Ecdysozoa</taxon>
        <taxon>Arthropoda</taxon>
        <taxon>Crustacea</taxon>
        <taxon>Multicrustacea</taxon>
        <taxon>Malacostraca</taxon>
        <taxon>Eumalacostraca</taxon>
        <taxon>Peracarida</taxon>
        <taxon>Isopoda</taxon>
        <taxon>Oniscidea</taxon>
        <taxon>Crinocheta</taxon>
        <taxon>Armadillidiidae</taxon>
        <taxon>Armadillidium</taxon>
    </lineage>
</organism>
<proteinExistence type="predicted"/>
<dbReference type="InterPro" id="IPR013212">
    <property type="entry name" value="Mad3/Bub1_I"/>
</dbReference>
<dbReference type="AlphaFoldDB" id="A0A5N5TJG2"/>
<dbReference type="SMART" id="SM00777">
    <property type="entry name" value="Mad3_BUB1_I"/>
    <property type="match status" value="1"/>
</dbReference>
<dbReference type="PANTHER" id="PTHR14030:SF4">
    <property type="entry name" value="BUB1 KINASE, ISOFORM A-RELATED"/>
    <property type="match status" value="1"/>
</dbReference>
<sequence>MTDTDLDCSQLELSKENIQPIRQGRKASALCNALDRDHQNKLQSERHEFEKEIRAYTGDDPLSVWYRYVLWVEQNYPTGGVQGNLFKLIESCFNTLYHNGEFDEKYINDERLLKLWVKYATLSPCPLEIYQTLYAKNIFTELAKFYEIWAWELEQRGNVKKAYSIYSDGCQRKAKPVELLEVAFGKFLARVAKMTLEGIGCRGKWK</sequence>
<dbReference type="GO" id="GO:0051754">
    <property type="term" value="P:meiotic sister chromatid cohesion, centromeric"/>
    <property type="evidence" value="ECO:0007669"/>
    <property type="project" value="TreeGrafter"/>
</dbReference>
<dbReference type="InterPro" id="IPR015661">
    <property type="entry name" value="Bub1/Mad3"/>
</dbReference>
<dbReference type="PROSITE" id="PS51489">
    <property type="entry name" value="BUB1_N"/>
    <property type="match status" value="1"/>
</dbReference>
<dbReference type="Proteomes" id="UP000326759">
    <property type="component" value="Unassembled WGS sequence"/>
</dbReference>
<dbReference type="GO" id="GO:0004672">
    <property type="term" value="F:protein kinase activity"/>
    <property type="evidence" value="ECO:0007669"/>
    <property type="project" value="TreeGrafter"/>
</dbReference>
<dbReference type="Pfam" id="PF08311">
    <property type="entry name" value="Mad3_BUB1_I"/>
    <property type="match status" value="1"/>
</dbReference>
<keyword evidence="2" id="KW-0808">Transferase</keyword>
<evidence type="ECO:0000313" key="2">
    <source>
        <dbReference type="EMBL" id="KAB7506040.1"/>
    </source>
</evidence>
<dbReference type="OrthoDB" id="248495at2759"/>
<dbReference type="EMBL" id="SEYY01001026">
    <property type="protein sequence ID" value="KAB7506040.1"/>
    <property type="molecule type" value="Genomic_DNA"/>
</dbReference>
<protein>
    <submittedName>
        <fullName evidence="2">Mitotic checkpoint serine/threonine-protein kinase BUB1 beta</fullName>
    </submittedName>
</protein>
<dbReference type="Gene3D" id="1.25.40.430">
    <property type="match status" value="1"/>
</dbReference>
<keyword evidence="3" id="KW-1185">Reference proteome</keyword>
<evidence type="ECO:0000259" key="1">
    <source>
        <dbReference type="PROSITE" id="PS51489"/>
    </source>
</evidence>
<reference evidence="2 3" key="1">
    <citation type="journal article" date="2019" name="PLoS Biol.">
        <title>Sex chromosomes control vertical transmission of feminizing Wolbachia symbionts in an isopod.</title>
        <authorList>
            <person name="Becking T."/>
            <person name="Chebbi M.A."/>
            <person name="Giraud I."/>
            <person name="Moumen B."/>
            <person name="Laverre T."/>
            <person name="Caubet Y."/>
            <person name="Peccoud J."/>
            <person name="Gilbert C."/>
            <person name="Cordaux R."/>
        </authorList>
    </citation>
    <scope>NUCLEOTIDE SEQUENCE [LARGE SCALE GENOMIC DNA]</scope>
    <source>
        <strain evidence="2">ANa2</strain>
        <tissue evidence="2">Whole body excluding digestive tract and cuticle</tissue>
    </source>
</reference>
<comment type="caution">
    <text evidence="2">The sequence shown here is derived from an EMBL/GenBank/DDBJ whole genome shotgun (WGS) entry which is preliminary data.</text>
</comment>
<keyword evidence="2" id="KW-0418">Kinase</keyword>